<name>A0ABM3C5M2_DROKI</name>
<dbReference type="GeneID" id="108070399"/>
<dbReference type="Gene3D" id="3.80.10.10">
    <property type="entry name" value="Ribonuclease Inhibitor"/>
    <property type="match status" value="1"/>
</dbReference>
<evidence type="ECO:0000313" key="2">
    <source>
        <dbReference type="RefSeq" id="XP_041631291.1"/>
    </source>
</evidence>
<dbReference type="InterPro" id="IPR032675">
    <property type="entry name" value="LRR_dom_sf"/>
</dbReference>
<protein>
    <submittedName>
        <fullName evidence="2">Uncharacterized protein isoform X1</fullName>
    </submittedName>
</protein>
<reference evidence="2" key="1">
    <citation type="submission" date="2025-08" db="UniProtKB">
        <authorList>
            <consortium name="RefSeq"/>
        </authorList>
    </citation>
    <scope>IDENTIFICATION</scope>
    <source>
        <strain evidence="2">14028-0561.14</strain>
        <tissue evidence="2">Whole fly</tissue>
    </source>
</reference>
<dbReference type="Proteomes" id="UP001652661">
    <property type="component" value="Chromosome 3L"/>
</dbReference>
<dbReference type="RefSeq" id="XP_041631291.1">
    <property type="nucleotide sequence ID" value="XM_041775357.2"/>
</dbReference>
<sequence>MDVGIGILDLNDYCLQRILHYVDIKGQISFAQTCARFRDVFHVWSRCEYSYVSIVGDVEPRELTLLSLVASSVRKLNIFADDLVSSFNDNYTDKKHHNVVSKFCNLIRSMDCLKSIKLWQVSPHPIVKHILRALRDLPRLRKLYLCIPMRITIDLSRSYRLNLFWTPRDLLRHCRSLCNLRTLHLSDDVSSSNLRDIVKQMPHLKDLSFYIDRSNKWSLFLCHQDTRNHLTRIFDFLASKRRLEVLRIKGEINADNEAKSLANIKTLKSLDCSFANPNFVIYLTELTSLRSLRITSLHGMDISATYLQVIRSCKDLKFLRIFDYNISPNFVSLAGKVLEEIESENTLHLRVHGRHSSHSLKEFKSNALDHKNLLFRSITATELLTLI</sequence>
<evidence type="ECO:0000313" key="1">
    <source>
        <dbReference type="Proteomes" id="UP001652661"/>
    </source>
</evidence>
<accession>A0ABM3C5M2</accession>
<dbReference type="SUPFAM" id="SSF52047">
    <property type="entry name" value="RNI-like"/>
    <property type="match status" value="1"/>
</dbReference>
<proteinExistence type="predicted"/>
<keyword evidence="1" id="KW-1185">Reference proteome</keyword>
<organism evidence="1 2">
    <name type="scientific">Drosophila kikkawai</name>
    <name type="common">Fruit fly</name>
    <dbReference type="NCBI Taxonomy" id="30033"/>
    <lineage>
        <taxon>Eukaryota</taxon>
        <taxon>Metazoa</taxon>
        <taxon>Ecdysozoa</taxon>
        <taxon>Arthropoda</taxon>
        <taxon>Hexapoda</taxon>
        <taxon>Insecta</taxon>
        <taxon>Pterygota</taxon>
        <taxon>Neoptera</taxon>
        <taxon>Endopterygota</taxon>
        <taxon>Diptera</taxon>
        <taxon>Brachycera</taxon>
        <taxon>Muscomorpha</taxon>
        <taxon>Ephydroidea</taxon>
        <taxon>Drosophilidae</taxon>
        <taxon>Drosophila</taxon>
        <taxon>Sophophora</taxon>
    </lineage>
</organism>
<gene>
    <name evidence="2" type="primary">LOC108070399</name>
</gene>